<evidence type="ECO:0000313" key="4">
    <source>
        <dbReference type="EMBL" id="KAG5557414.1"/>
    </source>
</evidence>
<dbReference type="Proteomes" id="UP000823749">
    <property type="component" value="Chromosome 3"/>
</dbReference>
<dbReference type="PANTHER" id="PTHR16127">
    <property type="entry name" value="TAXILIN"/>
    <property type="match status" value="1"/>
</dbReference>
<keyword evidence="2" id="KW-0175">Coiled coil</keyword>
<dbReference type="Pfam" id="PF09728">
    <property type="entry name" value="Taxilin"/>
    <property type="match status" value="2"/>
</dbReference>
<accession>A0AAV6KYT2</accession>
<proteinExistence type="inferred from homology"/>
<evidence type="ECO:0008006" key="6">
    <source>
        <dbReference type="Google" id="ProtNLM"/>
    </source>
</evidence>
<dbReference type="PANTHER" id="PTHR16127:SF13">
    <property type="entry name" value="GH01188P"/>
    <property type="match status" value="1"/>
</dbReference>
<organism evidence="4 5">
    <name type="scientific">Rhododendron griersonianum</name>
    <dbReference type="NCBI Taxonomy" id="479676"/>
    <lineage>
        <taxon>Eukaryota</taxon>
        <taxon>Viridiplantae</taxon>
        <taxon>Streptophyta</taxon>
        <taxon>Embryophyta</taxon>
        <taxon>Tracheophyta</taxon>
        <taxon>Spermatophyta</taxon>
        <taxon>Magnoliopsida</taxon>
        <taxon>eudicotyledons</taxon>
        <taxon>Gunneridae</taxon>
        <taxon>Pentapetalae</taxon>
        <taxon>asterids</taxon>
        <taxon>Ericales</taxon>
        <taxon>Ericaceae</taxon>
        <taxon>Ericoideae</taxon>
        <taxon>Rhodoreae</taxon>
        <taxon>Rhododendron</taxon>
    </lineage>
</organism>
<protein>
    <recommendedName>
        <fullName evidence="6">Alpha-taxilin</fullName>
    </recommendedName>
</protein>
<feature type="region of interest" description="Disordered" evidence="3">
    <location>
        <begin position="321"/>
        <end position="345"/>
    </location>
</feature>
<dbReference type="InterPro" id="IPR026183">
    <property type="entry name" value="Taxilin_fam"/>
</dbReference>
<evidence type="ECO:0000313" key="5">
    <source>
        <dbReference type="Proteomes" id="UP000823749"/>
    </source>
</evidence>
<reference evidence="4" key="1">
    <citation type="submission" date="2020-08" db="EMBL/GenBank/DDBJ databases">
        <title>Plant Genome Project.</title>
        <authorList>
            <person name="Zhang R.-G."/>
        </authorList>
    </citation>
    <scope>NUCLEOTIDE SEQUENCE</scope>
    <source>
        <strain evidence="4">WSP0</strain>
        <tissue evidence="4">Leaf</tissue>
    </source>
</reference>
<feature type="coiled-coil region" evidence="2">
    <location>
        <begin position="137"/>
        <end position="196"/>
    </location>
</feature>
<dbReference type="AlphaFoldDB" id="A0AAV6KYT2"/>
<comment type="similarity">
    <text evidence="1">Belongs to the taxilin family.</text>
</comment>
<feature type="coiled-coil region" evidence="2">
    <location>
        <begin position="73"/>
        <end position="100"/>
    </location>
</feature>
<sequence>MVVVVAAEVVPQLTEEWVVLLIIPFETVKVKIIRAWIRGEKDYSRNGGRVWRSKDLVGWRRGGSTKNRPITVRDKLESLCRELQRQNKMLMDECKRVSTEGQNLRLDLSTKFHDAIKEVSIRLEGQKDECLSQLKENEMLRSKLKQLADQYALSEQQHAQMLKQKTLELQIADLKIQQHEEKLLQEQSQMKLYAEQVSQLLATEKNLRLQLTADGEKFQQFQDYFQKSVNGKFVSTVFGDQQADALVKSNEVFETFKQEIEKMGKSVKELKKENTFLKSKCEKSDVTLIELVEEREHLKKQLEKTKNQKEKLESLCRSLQAERKQNPIGGNNSDSMAVLNSERST</sequence>
<comment type="caution">
    <text evidence="4">The sequence shown here is derived from an EMBL/GenBank/DDBJ whole genome shotgun (WGS) entry which is preliminary data.</text>
</comment>
<evidence type="ECO:0000256" key="3">
    <source>
        <dbReference type="SAM" id="MobiDB-lite"/>
    </source>
</evidence>
<dbReference type="EMBL" id="JACTNZ010000003">
    <property type="protein sequence ID" value="KAG5557414.1"/>
    <property type="molecule type" value="Genomic_DNA"/>
</dbReference>
<evidence type="ECO:0000256" key="2">
    <source>
        <dbReference type="SAM" id="Coils"/>
    </source>
</evidence>
<name>A0AAV6KYT2_9ERIC</name>
<keyword evidence="5" id="KW-1185">Reference proteome</keyword>
<gene>
    <name evidence="4" type="ORF">RHGRI_007605</name>
</gene>
<evidence type="ECO:0000256" key="1">
    <source>
        <dbReference type="ARBA" id="ARBA00009550"/>
    </source>
</evidence>
<dbReference type="GO" id="GO:0019905">
    <property type="term" value="F:syntaxin binding"/>
    <property type="evidence" value="ECO:0007669"/>
    <property type="project" value="InterPro"/>
</dbReference>